<keyword evidence="5 11" id="KW-0119">Carbohydrate metabolism</keyword>
<dbReference type="InterPro" id="IPR016288">
    <property type="entry name" value="Beta_cellobiohydrolase"/>
</dbReference>
<evidence type="ECO:0000256" key="9">
    <source>
        <dbReference type="PIRSR" id="PIRSR001100-2"/>
    </source>
</evidence>
<keyword evidence="4" id="KW-1015">Disulfide bond</keyword>
<dbReference type="Pfam" id="PF01341">
    <property type="entry name" value="Glyco_hydro_6"/>
    <property type="match status" value="1"/>
</dbReference>
<dbReference type="GO" id="GO:0030245">
    <property type="term" value="P:cellulose catabolic process"/>
    <property type="evidence" value="ECO:0007669"/>
    <property type="project" value="UniProtKB-KW"/>
</dbReference>
<feature type="binding site" evidence="9">
    <location>
        <position position="296"/>
    </location>
    <ligand>
        <name>substrate</name>
    </ligand>
</feature>
<dbReference type="PRINTS" id="PR00733">
    <property type="entry name" value="GLHYDRLASE6"/>
</dbReference>
<evidence type="ECO:0000256" key="6">
    <source>
        <dbReference type="ARBA" id="ARBA00023295"/>
    </source>
</evidence>
<sequence>MRHAPVALRCALAVVLAGAAVGAGASPALAAGDPLALTNGFYVDPNTSAATWVASHRADGRAASIKTSIADRPMARWFGNWSGDIGQAVGAFVGAADQADRLPVLVAYNLPGRDACGGHSAGGAGSPAAYYTWISAFADAIKDRPAIVIVEPDALGDFACMDAAAISTRNDLLRFASTQFRDRSPNTWAYLDAGNAGWVAANVMAGRLHAAGLANVRGFSVNVSNYYTTGQSATYGSSVNAALSRHGYQRSYVIDTSRNGNGSNGQWCNPAGRRIGTPPQKGGGAELLLWIKAPGESDGACGTAPGSPAGSFDPQLAYNLIYGY</sequence>
<evidence type="ECO:0000313" key="12">
    <source>
        <dbReference type="EMBL" id="GIJ06553.1"/>
    </source>
</evidence>
<evidence type="ECO:0000256" key="8">
    <source>
        <dbReference type="PIRSR" id="PIRSR001100-1"/>
    </source>
</evidence>
<evidence type="ECO:0000256" key="1">
    <source>
        <dbReference type="ARBA" id="ARBA00022729"/>
    </source>
</evidence>
<dbReference type="PIRSF" id="PIRSF001100">
    <property type="entry name" value="Beta_cellobiohydrolase"/>
    <property type="match status" value="1"/>
</dbReference>
<evidence type="ECO:0000313" key="13">
    <source>
        <dbReference type="Proteomes" id="UP000652013"/>
    </source>
</evidence>
<feature type="binding site" evidence="9">
    <location>
        <position position="198"/>
    </location>
    <ligand>
        <name>substrate</name>
    </ligand>
</feature>
<dbReference type="PANTHER" id="PTHR34876">
    <property type="match status" value="1"/>
</dbReference>
<dbReference type="PROSITE" id="PS00656">
    <property type="entry name" value="GLYCOSYL_HYDROL_F6_2"/>
    <property type="match status" value="1"/>
</dbReference>
<feature type="signal peptide" evidence="11">
    <location>
        <begin position="1"/>
        <end position="30"/>
    </location>
</feature>
<dbReference type="InterPro" id="IPR036434">
    <property type="entry name" value="Beta_cellobiohydrolase_sf"/>
</dbReference>
<dbReference type="Proteomes" id="UP000652013">
    <property type="component" value="Unassembled WGS sequence"/>
</dbReference>
<dbReference type="GO" id="GO:0004553">
    <property type="term" value="F:hydrolase activity, hydrolyzing O-glycosyl compounds"/>
    <property type="evidence" value="ECO:0007669"/>
    <property type="project" value="InterPro"/>
</dbReference>
<keyword evidence="7 11" id="KW-0624">Polysaccharide degradation</keyword>
<feature type="active site" description="Proton acceptor" evidence="8">
    <location>
        <position position="298"/>
    </location>
</feature>
<keyword evidence="6 11" id="KW-0326">Glycosidase</keyword>
<comment type="caution">
    <text evidence="12">The sequence shown here is derived from an EMBL/GenBank/DDBJ whole genome shotgun (WGS) entry which is preliminary data.</text>
</comment>
<evidence type="ECO:0000256" key="11">
    <source>
        <dbReference type="RuleBase" id="RU361186"/>
    </source>
</evidence>
<feature type="binding site" evidence="9">
    <location>
        <position position="225"/>
    </location>
    <ligand>
        <name>substrate</name>
    </ligand>
</feature>
<keyword evidence="1 11" id="KW-0732">Signal</keyword>
<feature type="binding site" evidence="9">
    <location>
        <position position="77"/>
    </location>
    <ligand>
        <name>substrate</name>
    </ligand>
</feature>
<protein>
    <recommendedName>
        <fullName evidence="11">Glucanase</fullName>
        <ecNumber evidence="11">3.2.1.-</ecNumber>
    </recommendedName>
</protein>
<proteinExistence type="inferred from homology"/>
<dbReference type="RefSeq" id="WP_203941725.1">
    <property type="nucleotide sequence ID" value="NZ_BAAAGJ010000004.1"/>
</dbReference>
<gene>
    <name evidence="12" type="ORF">Sya03_59050</name>
</gene>
<keyword evidence="13" id="KW-1185">Reference proteome</keyword>
<comment type="similarity">
    <text evidence="11">Belongs to the glycosyl hydrolase family 6.</text>
</comment>
<reference evidence="12" key="1">
    <citation type="submission" date="2021-01" db="EMBL/GenBank/DDBJ databases">
        <title>Whole genome shotgun sequence of Spirilliplanes yamanashiensis NBRC 15828.</title>
        <authorList>
            <person name="Komaki H."/>
            <person name="Tamura T."/>
        </authorList>
    </citation>
    <scope>NUCLEOTIDE SEQUENCE</scope>
    <source>
        <strain evidence="12">NBRC 15828</strain>
    </source>
</reference>
<evidence type="ECO:0000256" key="5">
    <source>
        <dbReference type="ARBA" id="ARBA00023277"/>
    </source>
</evidence>
<dbReference type="PANTHER" id="PTHR34876:SF4">
    <property type="entry name" value="1,4-BETA-D-GLUCAN CELLOBIOHYDROLASE C-RELATED"/>
    <property type="match status" value="1"/>
</dbReference>
<dbReference type="AlphaFoldDB" id="A0A8J4DMK6"/>
<dbReference type="Gene3D" id="3.20.20.40">
    <property type="entry name" value="1, 4-beta cellobiohydrolase"/>
    <property type="match status" value="1"/>
</dbReference>
<feature type="active site" description="Proton donor" evidence="8 10">
    <location>
        <position position="153"/>
    </location>
</feature>
<dbReference type="EC" id="3.2.1.-" evidence="11"/>
<name>A0A8J4DMK6_9ACTN</name>
<feature type="binding site" evidence="9">
    <location>
        <position position="292"/>
    </location>
    <ligand>
        <name>substrate</name>
    </ligand>
</feature>
<dbReference type="SUPFAM" id="SSF51989">
    <property type="entry name" value="Glycosyl hydrolases family 6, cellulases"/>
    <property type="match status" value="1"/>
</dbReference>
<dbReference type="EMBL" id="BOOY01000043">
    <property type="protein sequence ID" value="GIJ06553.1"/>
    <property type="molecule type" value="Genomic_DNA"/>
</dbReference>
<keyword evidence="3 11" id="KW-0136">Cellulose degradation</keyword>
<evidence type="ECO:0000256" key="10">
    <source>
        <dbReference type="PROSITE-ProRule" id="PRU10057"/>
    </source>
</evidence>
<accession>A0A8J4DMK6</accession>
<organism evidence="12 13">
    <name type="scientific">Spirilliplanes yamanashiensis</name>
    <dbReference type="NCBI Taxonomy" id="42233"/>
    <lineage>
        <taxon>Bacteria</taxon>
        <taxon>Bacillati</taxon>
        <taxon>Actinomycetota</taxon>
        <taxon>Actinomycetes</taxon>
        <taxon>Micromonosporales</taxon>
        <taxon>Micromonosporaceae</taxon>
        <taxon>Spirilliplanes</taxon>
    </lineage>
</organism>
<keyword evidence="2 11" id="KW-0378">Hydrolase</keyword>
<dbReference type="InterPro" id="IPR001524">
    <property type="entry name" value="Glyco_hydro_6_CS"/>
</dbReference>
<evidence type="ECO:0000256" key="3">
    <source>
        <dbReference type="ARBA" id="ARBA00023001"/>
    </source>
</evidence>
<evidence type="ECO:0000256" key="4">
    <source>
        <dbReference type="ARBA" id="ARBA00023157"/>
    </source>
</evidence>
<evidence type="ECO:0000256" key="2">
    <source>
        <dbReference type="ARBA" id="ARBA00022801"/>
    </source>
</evidence>
<evidence type="ECO:0000256" key="7">
    <source>
        <dbReference type="ARBA" id="ARBA00023326"/>
    </source>
</evidence>
<feature type="binding site" evidence="9">
    <location>
        <position position="267"/>
    </location>
    <ligand>
        <name>substrate</name>
    </ligand>
</feature>
<feature type="chain" id="PRO_5035339906" description="Glucanase" evidence="11">
    <location>
        <begin position="31"/>
        <end position="324"/>
    </location>
</feature>